<name>A0A4Q1SJ15_9BACT</name>
<keyword evidence="10" id="KW-1185">Reference proteome</keyword>
<dbReference type="InterPro" id="IPR015422">
    <property type="entry name" value="PyrdxlP-dep_Trfase_small"/>
</dbReference>
<feature type="domain" description="Aminotransferase class V" evidence="8">
    <location>
        <begin position="26"/>
        <end position="272"/>
    </location>
</feature>
<dbReference type="Pfam" id="PF00266">
    <property type="entry name" value="Aminotran_5"/>
    <property type="match status" value="1"/>
</dbReference>
<evidence type="ECO:0000256" key="2">
    <source>
        <dbReference type="ARBA" id="ARBA00009236"/>
    </source>
</evidence>
<proteinExistence type="inferred from homology"/>
<evidence type="ECO:0000256" key="6">
    <source>
        <dbReference type="RuleBase" id="RU004075"/>
    </source>
</evidence>
<evidence type="ECO:0000259" key="8">
    <source>
        <dbReference type="Pfam" id="PF00266"/>
    </source>
</evidence>
<dbReference type="RefSeq" id="WP_129207400.1">
    <property type="nucleotide sequence ID" value="NZ_BMGU01000001.1"/>
</dbReference>
<feature type="binding site" evidence="4">
    <location>
        <position position="341"/>
    </location>
    <ligand>
        <name>substrate</name>
    </ligand>
</feature>
<evidence type="ECO:0000313" key="9">
    <source>
        <dbReference type="EMBL" id="RXS97621.1"/>
    </source>
</evidence>
<dbReference type="GO" id="GO:0019265">
    <property type="term" value="P:glycine biosynthetic process, by transamination of glyoxylate"/>
    <property type="evidence" value="ECO:0007669"/>
    <property type="project" value="TreeGrafter"/>
</dbReference>
<dbReference type="InterPro" id="IPR015421">
    <property type="entry name" value="PyrdxlP-dep_Trfase_major"/>
</dbReference>
<evidence type="ECO:0000256" key="7">
    <source>
        <dbReference type="RuleBase" id="RU004504"/>
    </source>
</evidence>
<dbReference type="InterPro" id="IPR024169">
    <property type="entry name" value="SP_NH2Trfase/AEP_transaminase"/>
</dbReference>
<dbReference type="Gene3D" id="3.40.640.10">
    <property type="entry name" value="Type I PLP-dependent aspartate aminotransferase-like (Major domain)"/>
    <property type="match status" value="1"/>
</dbReference>
<keyword evidence="3 5" id="KW-0663">Pyridoxal phosphate</keyword>
<dbReference type="EMBL" id="SDMK01000001">
    <property type="protein sequence ID" value="RXS97621.1"/>
    <property type="molecule type" value="Genomic_DNA"/>
</dbReference>
<dbReference type="GO" id="GO:0008453">
    <property type="term" value="F:alanine-glyoxylate transaminase activity"/>
    <property type="evidence" value="ECO:0007669"/>
    <property type="project" value="TreeGrafter"/>
</dbReference>
<evidence type="ECO:0000256" key="3">
    <source>
        <dbReference type="ARBA" id="ARBA00022898"/>
    </source>
</evidence>
<accession>A0A4Q1SJ15</accession>
<sequence length="403" mass="42252">MIRKTRLFTPGPTPLLPAAQFAMAAADIHHRTPEFRALYQRVLEQLKAFVGTKNDVLLLASSGTGAMEASVSNLTSPGDHVLVLSAGKFGERWTAITKAFGCVVDTLTAPNGETFSLAEVKAHIKPETKAVFVQATESSTGVRHDVEGIAKLIQEIGSNALLVVDAITGLGTTHFDVDGSGIDVIIGGSQKAVMIPPGLAYLALSDKAWAATETSKNPRYYFDLRKERKNALKGESSYTPAVALIAALGAALDYIAAQGGGDLAAGRKALVDNAETCAAMTRAAVEALGLKLFGPTAPAAAATAILPPESVDSGVIVKELKSRFAAVVTNGQGEMKGQIFRIAHIGFFDYMDTIAIIAALEQVAVSTLKIPNFQFGQAVAAAQKAYVEATTAKKQEAEPVGAR</sequence>
<evidence type="ECO:0000256" key="4">
    <source>
        <dbReference type="PIRSR" id="PIRSR000524-1"/>
    </source>
</evidence>
<dbReference type="Proteomes" id="UP000290253">
    <property type="component" value="Unassembled WGS sequence"/>
</dbReference>
<dbReference type="InterPro" id="IPR015424">
    <property type="entry name" value="PyrdxlP-dep_Trfase"/>
</dbReference>
<reference evidence="9 10" key="1">
    <citation type="journal article" date="2016" name="Int. J. Syst. Evol. Microbiol.">
        <title>Acidipila dinghuensis sp. nov., an acidobacterium isolated from forest soil.</title>
        <authorList>
            <person name="Jiang Y.W."/>
            <person name="Wang J."/>
            <person name="Chen M.H."/>
            <person name="Lv Y.Y."/>
            <person name="Qiu L.H."/>
        </authorList>
    </citation>
    <scope>NUCLEOTIDE SEQUENCE [LARGE SCALE GENOMIC DNA]</scope>
    <source>
        <strain evidence="9 10">DHOF10</strain>
    </source>
</reference>
<evidence type="ECO:0000313" key="10">
    <source>
        <dbReference type="Proteomes" id="UP000290253"/>
    </source>
</evidence>
<comment type="similarity">
    <text evidence="2 6">Belongs to the class-V pyridoxal-phosphate-dependent aminotransferase family.</text>
</comment>
<evidence type="ECO:0000256" key="1">
    <source>
        <dbReference type="ARBA" id="ARBA00001933"/>
    </source>
</evidence>
<comment type="caution">
    <text evidence="9">The sequence shown here is derived from an EMBL/GenBank/DDBJ whole genome shotgun (WGS) entry which is preliminary data.</text>
</comment>
<dbReference type="InterPro" id="IPR020578">
    <property type="entry name" value="Aminotrans_V_PyrdxlP_BS"/>
</dbReference>
<feature type="modified residue" description="N6-(pyridoxal phosphate)lysine" evidence="5">
    <location>
        <position position="191"/>
    </location>
</feature>
<dbReference type="InterPro" id="IPR000192">
    <property type="entry name" value="Aminotrans_V_dom"/>
</dbReference>
<keyword evidence="9" id="KW-0032">Aminotransferase</keyword>
<protein>
    <submittedName>
        <fullName evidence="9">Alanine--glyoxylate aminotransferase family protein</fullName>
    </submittedName>
</protein>
<dbReference type="PANTHER" id="PTHR21152:SF40">
    <property type="entry name" value="ALANINE--GLYOXYLATE AMINOTRANSFERASE"/>
    <property type="match status" value="1"/>
</dbReference>
<evidence type="ECO:0000256" key="5">
    <source>
        <dbReference type="PIRSR" id="PIRSR000524-50"/>
    </source>
</evidence>
<organism evidence="9 10">
    <name type="scientific">Silvibacterium dinghuense</name>
    <dbReference type="NCBI Taxonomy" id="1560006"/>
    <lineage>
        <taxon>Bacteria</taxon>
        <taxon>Pseudomonadati</taxon>
        <taxon>Acidobacteriota</taxon>
        <taxon>Terriglobia</taxon>
        <taxon>Terriglobales</taxon>
        <taxon>Acidobacteriaceae</taxon>
        <taxon>Silvibacterium</taxon>
    </lineage>
</organism>
<dbReference type="SUPFAM" id="SSF53383">
    <property type="entry name" value="PLP-dependent transferases"/>
    <property type="match status" value="1"/>
</dbReference>
<keyword evidence="9" id="KW-0808">Transferase</keyword>
<gene>
    <name evidence="9" type="ORF">ESZ00_07005</name>
</gene>
<dbReference type="PIRSF" id="PIRSF000524">
    <property type="entry name" value="SPT"/>
    <property type="match status" value="1"/>
</dbReference>
<dbReference type="Gene3D" id="3.90.1150.10">
    <property type="entry name" value="Aspartate Aminotransferase, domain 1"/>
    <property type="match status" value="1"/>
</dbReference>
<dbReference type="PANTHER" id="PTHR21152">
    <property type="entry name" value="AMINOTRANSFERASE CLASS V"/>
    <property type="match status" value="1"/>
</dbReference>
<comment type="cofactor">
    <cofactor evidence="1 5 7">
        <name>pyridoxal 5'-phosphate</name>
        <dbReference type="ChEBI" id="CHEBI:597326"/>
    </cofactor>
</comment>
<dbReference type="GO" id="GO:0004760">
    <property type="term" value="F:L-serine-pyruvate transaminase activity"/>
    <property type="evidence" value="ECO:0007669"/>
    <property type="project" value="TreeGrafter"/>
</dbReference>
<dbReference type="AlphaFoldDB" id="A0A4Q1SJ15"/>
<dbReference type="PROSITE" id="PS00595">
    <property type="entry name" value="AA_TRANSFER_CLASS_5"/>
    <property type="match status" value="1"/>
</dbReference>
<dbReference type="OrthoDB" id="389074at2"/>